<dbReference type="PANTHER" id="PTHR11731:SF187">
    <property type="entry name" value="INACTIVE DIPEPTIDYL PEPTIDASE 10-LIKE PROTEIN"/>
    <property type="match status" value="1"/>
</dbReference>
<dbReference type="InterPro" id="IPR050278">
    <property type="entry name" value="Serine_Prot_S9B/DPPIV"/>
</dbReference>
<sequence length="697" mass="78311">MTMGRQLNVKWFQGSHDLNFVLLRHNVKKVYKNTFLAYYTIYDVRNDHHIPLRLKEETKVQQSWLRYASWCGNTTRIVLVADDNNIYTLSSPGQPDERPITTNGRPGLVYNGIPDWLYQEEFAQMRQSMWCSGDGSKLLYASYDDRGVRGFQYPWIEPQPHSAVLFPSSNTLKYPTPGTPNPVVELWIADLSSLEIDHQKILPPLVFQNKEYYLVSANWVSEDAKEVAAVWLNRAQNLSLVTVCAPPTWVCIEIHAERAAEGGWVMPKGAPIFAGGNESFLLVSRLQEGDRGKFSRVKLVTSSDGQRRIGVISHGRIHVSSILAWDYSNKIVYYLGIDEERAGQRHLFAVGTPQGGQSAARPVCITCNNTKRLYDNCTYFNAYLPPPPYPEDGIKRYIVECQGPGLPVAVAHGMPHHKAMKQLYTARGSGKLSGLALPLQRTFHVPLGHGLGRATVQLLLPPSWREELRDAAFPVLIEVNGKPGEAMVTEKFNIDWGTYVSSQFDVVYVRVDVLDEGSIYADTRLVGMRIQDYIGVIKYLLDTLKFLDKERIAVWGSGFGGYITTMMLSSQNHVVKCGISISPITDWLFYNSAFTERILGLSSESYKDYVEADAVQRAKHIEAGSLYLLHGLADISVPYSHSLSLAAALARSSVLFRYQSYADEGHDFSGVKEHVYLSMEEFLSQCLSLDNNEQVGL</sequence>
<feature type="domain" description="Peptidase S9 prolyl oligopeptidase catalytic" evidence="1">
    <location>
        <begin position="529"/>
        <end position="688"/>
    </location>
</feature>
<dbReference type="GO" id="GO:0005886">
    <property type="term" value="C:plasma membrane"/>
    <property type="evidence" value="ECO:0007669"/>
    <property type="project" value="TreeGrafter"/>
</dbReference>
<evidence type="ECO:0000313" key="4">
    <source>
        <dbReference type="Proteomes" id="UP001152798"/>
    </source>
</evidence>
<organism evidence="3 4">
    <name type="scientific">Nezara viridula</name>
    <name type="common">Southern green stink bug</name>
    <name type="synonym">Cimex viridulus</name>
    <dbReference type="NCBI Taxonomy" id="85310"/>
    <lineage>
        <taxon>Eukaryota</taxon>
        <taxon>Metazoa</taxon>
        <taxon>Ecdysozoa</taxon>
        <taxon>Arthropoda</taxon>
        <taxon>Hexapoda</taxon>
        <taxon>Insecta</taxon>
        <taxon>Pterygota</taxon>
        <taxon>Neoptera</taxon>
        <taxon>Paraneoptera</taxon>
        <taxon>Hemiptera</taxon>
        <taxon>Heteroptera</taxon>
        <taxon>Panheteroptera</taxon>
        <taxon>Pentatomomorpha</taxon>
        <taxon>Pentatomoidea</taxon>
        <taxon>Pentatomidae</taxon>
        <taxon>Pentatominae</taxon>
        <taxon>Nezara</taxon>
    </lineage>
</organism>
<reference evidence="3" key="1">
    <citation type="submission" date="2022-01" db="EMBL/GenBank/DDBJ databases">
        <authorList>
            <person name="King R."/>
        </authorList>
    </citation>
    <scope>NUCLEOTIDE SEQUENCE</scope>
</reference>
<dbReference type="InterPro" id="IPR001375">
    <property type="entry name" value="Peptidase_S9_cat"/>
</dbReference>
<dbReference type="GO" id="GO:0008236">
    <property type="term" value="F:serine-type peptidase activity"/>
    <property type="evidence" value="ECO:0007669"/>
    <property type="project" value="InterPro"/>
</dbReference>
<dbReference type="EMBL" id="OV725077">
    <property type="protein sequence ID" value="CAH1391634.1"/>
    <property type="molecule type" value="Genomic_DNA"/>
</dbReference>
<proteinExistence type="predicted"/>
<dbReference type="AlphaFoldDB" id="A0A9P0GXP8"/>
<dbReference type="OrthoDB" id="16520at2759"/>
<gene>
    <name evidence="3" type="ORF">NEZAVI_LOCUS2618</name>
</gene>
<feature type="domain" description="Dipeptidylpeptidase IV N-terminal" evidence="2">
    <location>
        <begin position="15"/>
        <end position="407"/>
    </location>
</feature>
<accession>A0A9P0GXP8</accession>
<evidence type="ECO:0000259" key="2">
    <source>
        <dbReference type="Pfam" id="PF00930"/>
    </source>
</evidence>
<name>A0A9P0GXP8_NEZVI</name>
<dbReference type="Pfam" id="PF00930">
    <property type="entry name" value="DPPIV_N"/>
    <property type="match status" value="1"/>
</dbReference>
<evidence type="ECO:0000259" key="1">
    <source>
        <dbReference type="Pfam" id="PF00326"/>
    </source>
</evidence>
<dbReference type="Gene3D" id="3.40.50.1820">
    <property type="entry name" value="alpha/beta hydrolase"/>
    <property type="match status" value="1"/>
</dbReference>
<evidence type="ECO:0000313" key="3">
    <source>
        <dbReference type="EMBL" id="CAH1391634.1"/>
    </source>
</evidence>
<dbReference type="Gene3D" id="2.140.10.30">
    <property type="entry name" value="Dipeptidylpeptidase IV, N-terminal domain"/>
    <property type="match status" value="1"/>
</dbReference>
<keyword evidence="4" id="KW-1185">Reference proteome</keyword>
<dbReference type="GO" id="GO:0006508">
    <property type="term" value="P:proteolysis"/>
    <property type="evidence" value="ECO:0007669"/>
    <property type="project" value="InterPro"/>
</dbReference>
<dbReference type="InterPro" id="IPR002469">
    <property type="entry name" value="Peptidase_S9B_N"/>
</dbReference>
<dbReference type="Proteomes" id="UP001152798">
    <property type="component" value="Chromosome 1"/>
</dbReference>
<dbReference type="PANTHER" id="PTHR11731">
    <property type="entry name" value="PROTEASE FAMILY S9B,C DIPEPTIDYL-PEPTIDASE IV-RELATED"/>
    <property type="match status" value="1"/>
</dbReference>
<dbReference type="SUPFAM" id="SSF53474">
    <property type="entry name" value="alpha/beta-Hydrolases"/>
    <property type="match status" value="1"/>
</dbReference>
<protein>
    <submittedName>
        <fullName evidence="3">Uncharacterized protein</fullName>
    </submittedName>
</protein>
<dbReference type="Pfam" id="PF00326">
    <property type="entry name" value="Peptidase_S9"/>
    <property type="match status" value="1"/>
</dbReference>
<dbReference type="SUPFAM" id="SSF82171">
    <property type="entry name" value="DPP6 N-terminal domain-like"/>
    <property type="match status" value="1"/>
</dbReference>
<dbReference type="InterPro" id="IPR029058">
    <property type="entry name" value="AB_hydrolase_fold"/>
</dbReference>
<dbReference type="GO" id="GO:0008239">
    <property type="term" value="F:dipeptidyl-peptidase activity"/>
    <property type="evidence" value="ECO:0007669"/>
    <property type="project" value="TreeGrafter"/>
</dbReference>